<feature type="compositionally biased region" description="Basic and acidic residues" evidence="1">
    <location>
        <begin position="332"/>
        <end position="367"/>
    </location>
</feature>
<dbReference type="Gene3D" id="1.20.1280.50">
    <property type="match status" value="1"/>
</dbReference>
<dbReference type="OrthoDB" id="3219396at2759"/>
<feature type="region of interest" description="Disordered" evidence="1">
    <location>
        <begin position="331"/>
        <end position="367"/>
    </location>
</feature>
<gene>
    <name evidence="4" type="ORF">HPP92_024937</name>
    <name evidence="3" type="ORF">HPP92_025229</name>
</gene>
<organism evidence="3 5">
    <name type="scientific">Vanilla planifolia</name>
    <name type="common">Vanilla</name>
    <dbReference type="NCBI Taxonomy" id="51239"/>
    <lineage>
        <taxon>Eukaryota</taxon>
        <taxon>Viridiplantae</taxon>
        <taxon>Streptophyta</taxon>
        <taxon>Embryophyta</taxon>
        <taxon>Tracheophyta</taxon>
        <taxon>Spermatophyta</taxon>
        <taxon>Magnoliopsida</taxon>
        <taxon>Liliopsida</taxon>
        <taxon>Asparagales</taxon>
        <taxon>Orchidaceae</taxon>
        <taxon>Vanilloideae</taxon>
        <taxon>Vanilleae</taxon>
        <taxon>Vanilla</taxon>
    </lineage>
</organism>
<evidence type="ECO:0000313" key="4">
    <source>
        <dbReference type="EMBL" id="KAG0453633.1"/>
    </source>
</evidence>
<dbReference type="EMBL" id="JADCNL010000014">
    <property type="protein sequence ID" value="KAG0452565.1"/>
    <property type="molecule type" value="Genomic_DNA"/>
</dbReference>
<evidence type="ECO:0000256" key="1">
    <source>
        <dbReference type="SAM" id="MobiDB-lite"/>
    </source>
</evidence>
<dbReference type="GO" id="GO:0019005">
    <property type="term" value="C:SCF ubiquitin ligase complex"/>
    <property type="evidence" value="ECO:0007669"/>
    <property type="project" value="TreeGrafter"/>
</dbReference>
<proteinExistence type="predicted"/>
<dbReference type="InterPro" id="IPR036047">
    <property type="entry name" value="F-box-like_dom_sf"/>
</dbReference>
<accession>A0A835PHL5</accession>
<dbReference type="PANTHER" id="PTHR16008:SF4">
    <property type="entry name" value="F-BOX ONLY PROTEIN 4"/>
    <property type="match status" value="1"/>
</dbReference>
<dbReference type="InterPro" id="IPR001810">
    <property type="entry name" value="F-box_dom"/>
</dbReference>
<reference evidence="5 6" key="1">
    <citation type="journal article" date="2020" name="Nat. Food">
        <title>A phased Vanilla planifolia genome enables genetic improvement of flavour and production.</title>
        <authorList>
            <person name="Hasing T."/>
            <person name="Tang H."/>
            <person name="Brym M."/>
            <person name="Khazi F."/>
            <person name="Huang T."/>
            <person name="Chambers A.H."/>
        </authorList>
    </citation>
    <scope>NUCLEOTIDE SEQUENCE [LARGE SCALE GENOMIC DNA]</scope>
    <source>
        <tissue evidence="3">Leaf</tissue>
    </source>
</reference>
<dbReference type="InterPro" id="IPR039588">
    <property type="entry name" value="FBXO4"/>
</dbReference>
<evidence type="ECO:0000313" key="6">
    <source>
        <dbReference type="Proteomes" id="UP000639772"/>
    </source>
</evidence>
<dbReference type="AlphaFoldDB" id="A0A835PHL5"/>
<feature type="compositionally biased region" description="Acidic residues" evidence="1">
    <location>
        <begin position="273"/>
        <end position="284"/>
    </location>
</feature>
<dbReference type="PANTHER" id="PTHR16008">
    <property type="entry name" value="F-BOX ONLY PROTEIN 4"/>
    <property type="match status" value="1"/>
</dbReference>
<dbReference type="PROSITE" id="PS50181">
    <property type="entry name" value="FBOX"/>
    <property type="match status" value="1"/>
</dbReference>
<feature type="compositionally biased region" description="Basic and acidic residues" evidence="1">
    <location>
        <begin position="302"/>
        <end position="316"/>
    </location>
</feature>
<dbReference type="Pfam" id="PF12937">
    <property type="entry name" value="F-box-like"/>
    <property type="match status" value="1"/>
</dbReference>
<dbReference type="Proteomes" id="UP000639772">
    <property type="component" value="Unassembled WGS sequence"/>
</dbReference>
<evidence type="ECO:0000313" key="3">
    <source>
        <dbReference type="EMBL" id="KAG0452565.1"/>
    </source>
</evidence>
<feature type="domain" description="F-box" evidence="2">
    <location>
        <begin position="7"/>
        <end position="53"/>
    </location>
</feature>
<dbReference type="Proteomes" id="UP000636800">
    <property type="component" value="Unassembled WGS sequence"/>
</dbReference>
<sequence length="367" mass="42646">MAAPLCELAWNSIPADIALKIAYLLEATDLCSLGRCSHFWRGICASDCLWMELAKRRWPILRFDFATGETSLKRNSDLREGEASAEFQTDLSPTQGWREFYIQKHQSISLLVSSISELLEQCTQNGSLEVGYYLKLLNDLHSYKLGFKDVQTFVFSRKRSVLLNLVGLHYSLVWLQIEPSEVLEALHRNQVSDREVCVSWFKLGRWFYGFRLHDEHRSRRVSLCNLVEDKDNEIFRVLHRGAVHEVLRVCIAAVNTQCSRLDATEDYIAASREEEEEEDTWFEEASEKKEAKQDQNQTSEQDDQKQNHRRRSEQIKKKVYYVNHLWNISSAEEGRESRGRSEMAADAEKIQRRSEGERGEKRKVSSG</sequence>
<protein>
    <recommendedName>
        <fullName evidence="2">F-box domain-containing protein</fullName>
    </recommendedName>
</protein>
<evidence type="ECO:0000313" key="5">
    <source>
        <dbReference type="Proteomes" id="UP000636800"/>
    </source>
</evidence>
<dbReference type="GO" id="GO:0000209">
    <property type="term" value="P:protein polyubiquitination"/>
    <property type="evidence" value="ECO:0007669"/>
    <property type="project" value="TreeGrafter"/>
</dbReference>
<keyword evidence="5" id="KW-1185">Reference proteome</keyword>
<dbReference type="GO" id="GO:0031146">
    <property type="term" value="P:SCF-dependent proteasomal ubiquitin-dependent protein catabolic process"/>
    <property type="evidence" value="ECO:0007669"/>
    <property type="project" value="InterPro"/>
</dbReference>
<evidence type="ECO:0000259" key="2">
    <source>
        <dbReference type="PROSITE" id="PS50181"/>
    </source>
</evidence>
<name>A0A835PHL5_VANPL</name>
<comment type="caution">
    <text evidence="3">The sequence shown here is derived from an EMBL/GenBank/DDBJ whole genome shotgun (WGS) entry which is preliminary data.</text>
</comment>
<feature type="region of interest" description="Disordered" evidence="1">
    <location>
        <begin position="272"/>
        <end position="316"/>
    </location>
</feature>
<dbReference type="SUPFAM" id="SSF81383">
    <property type="entry name" value="F-box domain"/>
    <property type="match status" value="1"/>
</dbReference>
<dbReference type="EMBL" id="JADCNM010000014">
    <property type="protein sequence ID" value="KAG0453633.1"/>
    <property type="molecule type" value="Genomic_DNA"/>
</dbReference>